<organism evidence="1 2">
    <name type="scientific">Ruminococcus callidus ATCC 27760</name>
    <dbReference type="NCBI Taxonomy" id="411473"/>
    <lineage>
        <taxon>Bacteria</taxon>
        <taxon>Bacillati</taxon>
        <taxon>Bacillota</taxon>
        <taxon>Clostridia</taxon>
        <taxon>Eubacteriales</taxon>
        <taxon>Oscillospiraceae</taxon>
        <taxon>Ruminococcus</taxon>
    </lineage>
</organism>
<dbReference type="HOGENOM" id="CLU_2331957_0_0_9"/>
<sequence>MNEIEKVKVLHIWESTFDIYPWSEVLPEVTGNPIDVVVSGLQKYQTEQIPKPKCRTVGYTAWEWLMHWRKTLKHTVIKSTPDESMTEYKRMLDFRTLK</sequence>
<dbReference type="RefSeq" id="WP_021680688.1">
    <property type="nucleotide sequence ID" value="NZ_KI260297.1"/>
</dbReference>
<dbReference type="STRING" id="411473.RUMCAL_02522"/>
<gene>
    <name evidence="1" type="ORF">RUMCAL_02522</name>
</gene>
<proteinExistence type="predicted"/>
<dbReference type="AlphaFoldDB" id="U2JZU8"/>
<keyword evidence="2" id="KW-1185">Reference proteome</keyword>
<dbReference type="EMBL" id="AWVF01000300">
    <property type="protein sequence ID" value="ERJ91811.1"/>
    <property type="molecule type" value="Genomic_DNA"/>
</dbReference>
<comment type="caution">
    <text evidence="1">The sequence shown here is derived from an EMBL/GenBank/DDBJ whole genome shotgun (WGS) entry which is preliminary data.</text>
</comment>
<name>U2JZU8_9FIRM</name>
<evidence type="ECO:0000313" key="2">
    <source>
        <dbReference type="Proteomes" id="UP000016662"/>
    </source>
</evidence>
<reference evidence="1 2" key="1">
    <citation type="submission" date="2013-07" db="EMBL/GenBank/DDBJ databases">
        <authorList>
            <person name="Weinstock G."/>
            <person name="Sodergren E."/>
            <person name="Wylie T."/>
            <person name="Fulton L."/>
            <person name="Fulton R."/>
            <person name="Fronick C."/>
            <person name="O'Laughlin M."/>
            <person name="Godfrey J."/>
            <person name="Miner T."/>
            <person name="Herter B."/>
            <person name="Appelbaum E."/>
            <person name="Cordes M."/>
            <person name="Lek S."/>
            <person name="Wollam A."/>
            <person name="Pepin K.H."/>
            <person name="Palsikar V.B."/>
            <person name="Mitreva M."/>
            <person name="Wilson R.K."/>
        </authorList>
    </citation>
    <scope>NUCLEOTIDE SEQUENCE [LARGE SCALE GENOMIC DNA]</scope>
    <source>
        <strain evidence="1 2">ATCC 27760</strain>
    </source>
</reference>
<accession>U2JZU8</accession>
<evidence type="ECO:0000313" key="1">
    <source>
        <dbReference type="EMBL" id="ERJ91811.1"/>
    </source>
</evidence>
<dbReference type="Proteomes" id="UP000016662">
    <property type="component" value="Unassembled WGS sequence"/>
</dbReference>
<protein>
    <submittedName>
        <fullName evidence="1">Uncharacterized protein</fullName>
    </submittedName>
</protein>